<dbReference type="Proteomes" id="UP000176273">
    <property type="component" value="Unassembled WGS sequence"/>
</dbReference>
<gene>
    <name evidence="2" type="ORF">A2110_01100</name>
</gene>
<keyword evidence="1" id="KW-0812">Transmembrane</keyword>
<accession>A0A1F6BIM3</accession>
<evidence type="ECO:0000313" key="3">
    <source>
        <dbReference type="Proteomes" id="UP000176273"/>
    </source>
</evidence>
<evidence type="ECO:0000313" key="2">
    <source>
        <dbReference type="EMBL" id="OGG36785.1"/>
    </source>
</evidence>
<organism evidence="2 3">
    <name type="scientific">Candidatus Jorgensenbacteria bacterium GWA1_54_12</name>
    <dbReference type="NCBI Taxonomy" id="1798468"/>
    <lineage>
        <taxon>Bacteria</taxon>
        <taxon>Candidatus Joergenseniibacteriota</taxon>
    </lineage>
</organism>
<dbReference type="EMBL" id="MFKH01000016">
    <property type="protein sequence ID" value="OGG36785.1"/>
    <property type="molecule type" value="Genomic_DNA"/>
</dbReference>
<evidence type="ECO:0000256" key="1">
    <source>
        <dbReference type="SAM" id="Phobius"/>
    </source>
</evidence>
<dbReference type="STRING" id="1798468.A2110_01100"/>
<feature type="transmembrane region" description="Helical" evidence="1">
    <location>
        <begin position="12"/>
        <end position="33"/>
    </location>
</feature>
<name>A0A1F6BIM3_9BACT</name>
<dbReference type="AlphaFoldDB" id="A0A1F6BIM3"/>
<evidence type="ECO:0008006" key="4">
    <source>
        <dbReference type="Google" id="ProtNLM"/>
    </source>
</evidence>
<comment type="caution">
    <text evidence="2">The sequence shown here is derived from an EMBL/GenBank/DDBJ whole genome shotgun (WGS) entry which is preliminary data.</text>
</comment>
<protein>
    <recommendedName>
        <fullName evidence="4">Cell division protein FtsL</fullName>
    </recommendedName>
</protein>
<keyword evidence="1" id="KW-0472">Membrane</keyword>
<keyword evidence="1" id="KW-1133">Transmembrane helix</keyword>
<sequence length="103" mass="11925">MTVMTPNKNRSIALFVTELLVLLLVASLFYIYYYNTVAGRRYAAERLRDQIADARELNAELKNELYEATDPTRLEELATARNLVLEEAPHYMSMNQWVSDSSF</sequence>
<reference evidence="2 3" key="1">
    <citation type="journal article" date="2016" name="Nat. Commun.">
        <title>Thousands of microbial genomes shed light on interconnected biogeochemical processes in an aquifer system.</title>
        <authorList>
            <person name="Anantharaman K."/>
            <person name="Brown C.T."/>
            <person name="Hug L.A."/>
            <person name="Sharon I."/>
            <person name="Castelle C.J."/>
            <person name="Probst A.J."/>
            <person name="Thomas B.C."/>
            <person name="Singh A."/>
            <person name="Wilkins M.J."/>
            <person name="Karaoz U."/>
            <person name="Brodie E.L."/>
            <person name="Williams K.H."/>
            <person name="Hubbard S.S."/>
            <person name="Banfield J.F."/>
        </authorList>
    </citation>
    <scope>NUCLEOTIDE SEQUENCE [LARGE SCALE GENOMIC DNA]</scope>
</reference>
<proteinExistence type="predicted"/>